<evidence type="ECO:0000256" key="9">
    <source>
        <dbReference type="ARBA" id="ARBA00023121"/>
    </source>
</evidence>
<evidence type="ECO:0000259" key="14">
    <source>
        <dbReference type="PROSITE" id="PS51847"/>
    </source>
</evidence>
<dbReference type="SMART" id="SM00239">
    <property type="entry name" value="C2"/>
    <property type="match status" value="3"/>
</dbReference>
<dbReference type="GO" id="GO:0005509">
    <property type="term" value="F:calcium ion binding"/>
    <property type="evidence" value="ECO:0007669"/>
    <property type="project" value="TreeGrafter"/>
</dbReference>
<evidence type="ECO:0000256" key="11">
    <source>
        <dbReference type="SAM" id="MobiDB-lite"/>
    </source>
</evidence>
<dbReference type="Pfam" id="PF17047">
    <property type="entry name" value="SMP_LBD"/>
    <property type="match status" value="1"/>
</dbReference>
<dbReference type="PROSITE" id="PS51847">
    <property type="entry name" value="SMP"/>
    <property type="match status" value="1"/>
</dbReference>
<dbReference type="PANTHER" id="PTHR45761:SF1">
    <property type="entry name" value="EXTENDED SYNAPTOTAGMIN-LIKE PROTEIN 2, ISOFORM C"/>
    <property type="match status" value="1"/>
</dbReference>
<keyword evidence="5" id="KW-0677">Repeat</keyword>
<keyword evidence="4" id="KW-0479">Metal-binding</keyword>
<feature type="region of interest" description="Disordered" evidence="11">
    <location>
        <begin position="759"/>
        <end position="781"/>
    </location>
</feature>
<evidence type="ECO:0000313" key="16">
    <source>
        <dbReference type="RefSeq" id="XP_033233032.1"/>
    </source>
</evidence>
<evidence type="ECO:0000256" key="7">
    <source>
        <dbReference type="ARBA" id="ARBA00022989"/>
    </source>
</evidence>
<dbReference type="InParanoid" id="A0A6I8VPR3"/>
<comment type="subcellular location">
    <subcellularLocation>
        <location evidence="1">Membrane</location>
    </subcellularLocation>
</comment>
<dbReference type="GO" id="GO:0005544">
    <property type="term" value="F:calcium-dependent phospholipid binding"/>
    <property type="evidence" value="ECO:0007669"/>
    <property type="project" value="TreeGrafter"/>
</dbReference>
<dbReference type="InterPro" id="IPR000008">
    <property type="entry name" value="C2_dom"/>
</dbReference>
<feature type="domain" description="SMP-LTD" evidence="14">
    <location>
        <begin position="262"/>
        <end position="441"/>
    </location>
</feature>
<dbReference type="InterPro" id="IPR035892">
    <property type="entry name" value="C2_domain_sf"/>
</dbReference>
<keyword evidence="2" id="KW-0813">Transport</keyword>
<dbReference type="GO" id="GO:0035091">
    <property type="term" value="F:phosphatidylinositol binding"/>
    <property type="evidence" value="ECO:0007669"/>
    <property type="project" value="TreeGrafter"/>
</dbReference>
<dbReference type="InterPro" id="IPR037749">
    <property type="entry name" value="Ext_Synaptotagmin_C2B"/>
</dbReference>
<dbReference type="ExpressionAtlas" id="A0A6I8VPR3">
    <property type="expression patterns" value="baseline"/>
</dbReference>
<feature type="domain" description="C2" evidence="13">
    <location>
        <begin position="585"/>
        <end position="718"/>
    </location>
</feature>
<keyword evidence="8" id="KW-0445">Lipid transport</keyword>
<dbReference type="GO" id="GO:0031210">
    <property type="term" value="F:phosphatidylcholine binding"/>
    <property type="evidence" value="ECO:0007669"/>
    <property type="project" value="TreeGrafter"/>
</dbReference>
<dbReference type="InterPro" id="IPR037752">
    <property type="entry name" value="C2C_KIAA1228"/>
</dbReference>
<keyword evidence="7 12" id="KW-1133">Transmembrane helix</keyword>
<reference evidence="15" key="1">
    <citation type="submission" date="2024-06" db="UniProtKB">
        <authorList>
            <consortium name="RefSeq"/>
        </authorList>
    </citation>
    <scope>NUCLEOTIDE SEQUENCE [LARGE SCALE GENOMIC DNA]</scope>
    <source>
        <strain evidence="15">MV2-25</strain>
    </source>
</reference>
<dbReference type="CDD" id="cd04024">
    <property type="entry name" value="C2A_Synaptotagmin-like"/>
    <property type="match status" value="1"/>
</dbReference>
<evidence type="ECO:0000256" key="6">
    <source>
        <dbReference type="ARBA" id="ARBA00022837"/>
    </source>
</evidence>
<dbReference type="CDD" id="cd04030">
    <property type="entry name" value="C2C_KIAA1228"/>
    <property type="match status" value="1"/>
</dbReference>
<feature type="transmembrane region" description="Helical" evidence="12">
    <location>
        <begin position="192"/>
        <end position="213"/>
    </location>
</feature>
<dbReference type="CDD" id="cd04050">
    <property type="entry name" value="C2B_Synaptotagmin-like"/>
    <property type="match status" value="1"/>
</dbReference>
<dbReference type="Proteomes" id="UP000001819">
    <property type="component" value="Chromosome 2"/>
</dbReference>
<dbReference type="Pfam" id="PF00168">
    <property type="entry name" value="C2"/>
    <property type="match status" value="3"/>
</dbReference>
<dbReference type="GO" id="GO:0008429">
    <property type="term" value="F:phosphatidylethanolamine binding"/>
    <property type="evidence" value="ECO:0007669"/>
    <property type="project" value="TreeGrafter"/>
</dbReference>
<sequence length="961" mass="106308">MSDMARGNRISLSPCRSSVVRVAYNSQLLFGKCEIHKAAEGCKGNSRATFTESILRLVCCAGPKEIKEGTKTGRTIGIYFWQPIDIGYTLADTLSHRYSDNTPSVPLADFIEPPNPTEDEPFVPLAEPRKMNDTPVAAAATPTPTTATTAPISNGTPTEAAAASAAATTTVATSGSSENSIFSILYTIGKKVAIVGSIYLVGYMGWSVAWLIAPVILSVARDQLGKTSAKKRDIAKASALACEKDVILARIDELPAWVYFPDVERCEWLNKILKQVWPNANHFTRTLVKETIEPNVALALSNYKMNGFRFDRIILGTIPPRIGGVKIYDKNVDRNEIIMDLDLFYASDCDINFYLGGMKGGIKDFQIHGWVRVVMKPLIRSMPLVGGLQIFFLNNPNIDFNLVGVIDFMDMPGLSDLLRRIIVEQIGAVMVLPNKLPISLSEEVSAVALKMPEPEGILRIHVVEAKDLMKKDISVLGKGKSDPYAIINVGAQEFKTQIIDNNVNPKWDYWCEACIFTTIGHLIGFSLWDYDQTMPGVLNDDVLGRASIDIASVIKKGVVDSWLTLEDAKHGLLHVRLQWYKLTADPNDLQQILLETQLLRVTSMSSAVLSVFIDSARHLKQARSSSKPDPYLVCSLNKQKQQTAMIMRDDSPVWEQGFTFLVSNPDNESLNIKIYDQKTGNDIGQYTYTLSTLLKQFNMEVIQQPFQLQKSGPESKLYMSLSLRILKPGEIDKESDALEQVAALTRSSSVKTPDVAVVAPPTFKDPQAPNKRQSTESPISEEELAVPMKISPAMSASTSSEKPISELAASVLTHRFPETSSTAGEHGLGRIQMSIRYSAQRQKLDVTLHKIVKIPLRDPSNIPDPYVKLYLLPGRTKESKRKTGVIKDNCNPVYDASFEYLISIAELRQTELEVTVCTQKGFLSGSSPIIGMLKIPLDDSEITTPAGLNTWFDLQPEMRHE</sequence>
<evidence type="ECO:0000259" key="13">
    <source>
        <dbReference type="PROSITE" id="PS50004"/>
    </source>
</evidence>
<proteinExistence type="predicted"/>
<dbReference type="InterPro" id="IPR051634">
    <property type="entry name" value="Extended_Synaptotagmin"/>
</dbReference>
<keyword evidence="9" id="KW-0446">Lipid-binding</keyword>
<dbReference type="GO" id="GO:0061817">
    <property type="term" value="P:endoplasmic reticulum-plasma membrane tethering"/>
    <property type="evidence" value="ECO:0007669"/>
    <property type="project" value="InterPro"/>
</dbReference>
<dbReference type="InterPro" id="IPR031468">
    <property type="entry name" value="SMP_LBD"/>
</dbReference>
<feature type="domain" description="C2" evidence="13">
    <location>
        <begin position="432"/>
        <end position="563"/>
    </location>
</feature>
<dbReference type="PROSITE" id="PS50004">
    <property type="entry name" value="C2"/>
    <property type="match status" value="3"/>
</dbReference>
<dbReference type="PANTHER" id="PTHR45761">
    <property type="entry name" value="EXTENDED SYNAPTOTAGMIN-LIKE PROTEIN 2, ISOFORM C"/>
    <property type="match status" value="1"/>
</dbReference>
<dbReference type="CDD" id="cd21670">
    <property type="entry name" value="SMP_ESyt"/>
    <property type="match status" value="1"/>
</dbReference>
<gene>
    <name evidence="16" type="primary">Esyt2</name>
</gene>
<dbReference type="GO" id="GO:0005789">
    <property type="term" value="C:endoplasmic reticulum membrane"/>
    <property type="evidence" value="ECO:0007669"/>
    <property type="project" value="TreeGrafter"/>
</dbReference>
<organism evidence="15 16">
    <name type="scientific">Drosophila pseudoobscura pseudoobscura</name>
    <name type="common">Fruit fly</name>
    <dbReference type="NCBI Taxonomy" id="46245"/>
    <lineage>
        <taxon>Eukaryota</taxon>
        <taxon>Metazoa</taxon>
        <taxon>Ecdysozoa</taxon>
        <taxon>Arthropoda</taxon>
        <taxon>Hexapoda</taxon>
        <taxon>Insecta</taxon>
        <taxon>Pterygota</taxon>
        <taxon>Neoptera</taxon>
        <taxon>Endopterygota</taxon>
        <taxon>Diptera</taxon>
        <taxon>Brachycera</taxon>
        <taxon>Muscomorpha</taxon>
        <taxon>Ephydroidea</taxon>
        <taxon>Drosophilidae</taxon>
        <taxon>Drosophila</taxon>
        <taxon>Sophophora</taxon>
    </lineage>
</organism>
<dbReference type="RefSeq" id="XP_033233032.1">
    <property type="nucleotide sequence ID" value="XM_033377141.1"/>
</dbReference>
<evidence type="ECO:0000256" key="5">
    <source>
        <dbReference type="ARBA" id="ARBA00022737"/>
    </source>
</evidence>
<evidence type="ECO:0000313" key="15">
    <source>
        <dbReference type="Proteomes" id="UP000001819"/>
    </source>
</evidence>
<feature type="domain" description="C2" evidence="13">
    <location>
        <begin position="827"/>
        <end position="952"/>
    </location>
</feature>
<dbReference type="FunFam" id="2.60.40.150:FF:000158">
    <property type="entry name" value="extended synaptotagmin-2 isoform X4"/>
    <property type="match status" value="1"/>
</dbReference>
<dbReference type="FunFam" id="2.60.40.150:FF:000093">
    <property type="entry name" value="Extended synaptotagmin 3"/>
    <property type="match status" value="1"/>
</dbReference>
<evidence type="ECO:0000256" key="8">
    <source>
        <dbReference type="ARBA" id="ARBA00023055"/>
    </source>
</evidence>
<evidence type="ECO:0000256" key="1">
    <source>
        <dbReference type="ARBA" id="ARBA00004370"/>
    </source>
</evidence>
<keyword evidence="15" id="KW-1185">Reference proteome</keyword>
<dbReference type="GO" id="GO:0006869">
    <property type="term" value="P:lipid transport"/>
    <property type="evidence" value="ECO:0007669"/>
    <property type="project" value="UniProtKB-KW"/>
</dbReference>
<evidence type="ECO:0000256" key="2">
    <source>
        <dbReference type="ARBA" id="ARBA00022448"/>
    </source>
</evidence>
<dbReference type="SUPFAM" id="SSF49562">
    <property type="entry name" value="C2 domain (Calcium/lipid-binding domain, CaLB)"/>
    <property type="match status" value="3"/>
</dbReference>
<evidence type="ECO:0000256" key="3">
    <source>
        <dbReference type="ARBA" id="ARBA00022692"/>
    </source>
</evidence>
<dbReference type="Bgee" id="FBgn0079744">
    <property type="expression patterns" value="Expressed in insect adult head and 2 other cell types or tissues"/>
</dbReference>
<keyword evidence="3 12" id="KW-0812">Transmembrane</keyword>
<dbReference type="InterPro" id="IPR039010">
    <property type="entry name" value="Synaptotagmin_SMP"/>
</dbReference>
<dbReference type="FunCoup" id="A0A6I8VPR3">
    <property type="interactions" value="756"/>
</dbReference>
<dbReference type="AlphaFoldDB" id="A0A6I8VPR3"/>
<keyword evidence="10 12" id="KW-0472">Membrane</keyword>
<accession>A0A6I8VPR3</accession>
<dbReference type="Gene3D" id="2.60.40.150">
    <property type="entry name" value="C2 domain"/>
    <property type="match status" value="3"/>
</dbReference>
<evidence type="ECO:0000256" key="12">
    <source>
        <dbReference type="SAM" id="Phobius"/>
    </source>
</evidence>
<evidence type="ECO:0000256" key="4">
    <source>
        <dbReference type="ARBA" id="ARBA00022723"/>
    </source>
</evidence>
<keyword evidence="6" id="KW-0106">Calcium</keyword>
<protein>
    <submittedName>
        <fullName evidence="16">Extended synaptotagmin-2 isoform X1</fullName>
    </submittedName>
</protein>
<name>A0A6I8VPR3_DROPS</name>
<reference evidence="16" key="2">
    <citation type="submission" date="2025-08" db="UniProtKB">
        <authorList>
            <consortium name="RefSeq"/>
        </authorList>
    </citation>
    <scope>IDENTIFICATION</scope>
    <source>
        <strain evidence="16">MV-25-SWS-2005</strain>
        <tissue evidence="16">Whole body</tissue>
    </source>
</reference>
<evidence type="ECO:0000256" key="10">
    <source>
        <dbReference type="ARBA" id="ARBA00023136"/>
    </source>
</evidence>
<dbReference type="FunFam" id="2.60.40.150:FF:000155">
    <property type="entry name" value="extended synaptotagmin-2 isoform X1"/>
    <property type="match status" value="1"/>
</dbReference>